<organism evidence="11 12">
    <name type="scientific">Caulochytrium protostelioides</name>
    <dbReference type="NCBI Taxonomy" id="1555241"/>
    <lineage>
        <taxon>Eukaryota</taxon>
        <taxon>Fungi</taxon>
        <taxon>Fungi incertae sedis</taxon>
        <taxon>Chytridiomycota</taxon>
        <taxon>Chytridiomycota incertae sedis</taxon>
        <taxon>Chytridiomycetes</taxon>
        <taxon>Caulochytriales</taxon>
        <taxon>Caulochytriaceae</taxon>
        <taxon>Caulochytrium</taxon>
    </lineage>
</organism>
<dbReference type="CDD" id="cd00609">
    <property type="entry name" value="AAT_like"/>
    <property type="match status" value="1"/>
</dbReference>
<keyword evidence="6" id="KW-0808">Transferase</keyword>
<feature type="domain" description="Aminotransferase class I/classII large" evidence="10">
    <location>
        <begin position="78"/>
        <end position="428"/>
    </location>
</feature>
<comment type="similarity">
    <text evidence="3 9">Belongs to the class-II pyridoxal-phosphate-dependent aminotransferase family.</text>
</comment>
<dbReference type="GO" id="GO:0004400">
    <property type="term" value="F:histidinol-phosphate transaminase activity"/>
    <property type="evidence" value="ECO:0007669"/>
    <property type="project" value="UniProtKB-EC"/>
</dbReference>
<evidence type="ECO:0000313" key="12">
    <source>
        <dbReference type="Proteomes" id="UP000274922"/>
    </source>
</evidence>
<dbReference type="EC" id="2.6.1.9" evidence="4"/>
<dbReference type="EMBL" id="ML014245">
    <property type="protein sequence ID" value="RKO99945.1"/>
    <property type="molecule type" value="Genomic_DNA"/>
</dbReference>
<dbReference type="InterPro" id="IPR001917">
    <property type="entry name" value="Aminotrans_II_pyridoxalP_BS"/>
</dbReference>
<keyword evidence="12" id="KW-1185">Reference proteome</keyword>
<evidence type="ECO:0000259" key="10">
    <source>
        <dbReference type="Pfam" id="PF00155"/>
    </source>
</evidence>
<sequence>MAAPPPLDRAAPVLWSVANSAVPEFDLQAITRPNVWALKPYHCARDDFTSGVLLDANENSYGPCAVGAVGDAVGAHPLTMATTIATTSAATAPLHRYPDPLQLEVKQRFCALRGVPDPSYVFLGTGSDEALDLLVRIVCRPAVDAILICPPTYGMYQVCAAMNDVAVARVPLEPDTFQLDVPAIRQRLQAPAMPATPPVKIVFVTSPGNPTGSLLRHDNLRALLTTPGWNGIVVVDEAYIDFSDPLLPLDDATRGAYGTTVSWVTSYPNLVVTQTLSKAFGLAGIRAGFAVASPPIIGLMNKFKAPYNVGVPTAQICLQALAPSGVALMRAHAARLVAERYRLLEVLSHSAPPGLSSRQRRQDANFVLVTVLGTAHPGPDSRRAHAVYLHMAQQGGVVVRSRVTEPACAGVLRITVGTPPENQLLVEAFKVALAACP</sequence>
<dbReference type="InterPro" id="IPR015422">
    <property type="entry name" value="PyrdxlP-dep_Trfase_small"/>
</dbReference>
<dbReference type="InterPro" id="IPR004839">
    <property type="entry name" value="Aminotransferase_I/II_large"/>
</dbReference>
<dbReference type="InterPro" id="IPR015421">
    <property type="entry name" value="PyrdxlP-dep_Trfase_major"/>
</dbReference>
<name>A0A4P9X4E8_9FUNG</name>
<evidence type="ECO:0000256" key="9">
    <source>
        <dbReference type="RuleBase" id="RU003693"/>
    </source>
</evidence>
<comment type="cofactor">
    <cofactor evidence="1 9">
        <name>pyridoxal 5'-phosphate</name>
        <dbReference type="ChEBI" id="CHEBI:597326"/>
    </cofactor>
</comment>
<evidence type="ECO:0000256" key="8">
    <source>
        <dbReference type="ARBA" id="ARBA00047481"/>
    </source>
</evidence>
<dbReference type="InterPro" id="IPR015424">
    <property type="entry name" value="PyrdxlP-dep_Trfase"/>
</dbReference>
<dbReference type="SUPFAM" id="SSF53383">
    <property type="entry name" value="PLP-dependent transferases"/>
    <property type="match status" value="1"/>
</dbReference>
<dbReference type="PANTHER" id="PTHR42885:SF2">
    <property type="entry name" value="HISTIDINOL-PHOSPHATE AMINOTRANSFERASE"/>
    <property type="match status" value="1"/>
</dbReference>
<dbReference type="Gene3D" id="3.40.640.10">
    <property type="entry name" value="Type I PLP-dependent aspartate aminotransferase-like (Major domain)"/>
    <property type="match status" value="1"/>
</dbReference>
<gene>
    <name evidence="11" type="ORF">CXG81DRAFT_13843</name>
</gene>
<evidence type="ECO:0000256" key="5">
    <source>
        <dbReference type="ARBA" id="ARBA00022576"/>
    </source>
</evidence>
<evidence type="ECO:0000256" key="3">
    <source>
        <dbReference type="ARBA" id="ARBA00008392"/>
    </source>
</evidence>
<dbReference type="PANTHER" id="PTHR42885">
    <property type="entry name" value="HISTIDINOL-PHOSPHATE AMINOTRANSFERASE-RELATED"/>
    <property type="match status" value="1"/>
</dbReference>
<accession>A0A4P9X4E8</accession>
<keyword evidence="5" id="KW-0032">Aminotransferase</keyword>
<reference evidence="12" key="1">
    <citation type="journal article" date="2018" name="Nat. Microbiol.">
        <title>Leveraging single-cell genomics to expand the fungal tree of life.</title>
        <authorList>
            <person name="Ahrendt S.R."/>
            <person name="Quandt C.A."/>
            <person name="Ciobanu D."/>
            <person name="Clum A."/>
            <person name="Salamov A."/>
            <person name="Andreopoulos B."/>
            <person name="Cheng J.F."/>
            <person name="Woyke T."/>
            <person name="Pelin A."/>
            <person name="Henrissat B."/>
            <person name="Reynolds N.K."/>
            <person name="Benny G.L."/>
            <person name="Smith M.E."/>
            <person name="James T.Y."/>
            <person name="Grigoriev I.V."/>
        </authorList>
    </citation>
    <scope>NUCLEOTIDE SEQUENCE [LARGE SCALE GENOMIC DNA]</scope>
    <source>
        <strain evidence="12">ATCC 52028</strain>
    </source>
</reference>
<dbReference type="STRING" id="1555241.A0A4P9X4E8"/>
<evidence type="ECO:0000313" key="11">
    <source>
        <dbReference type="EMBL" id="RKO99945.1"/>
    </source>
</evidence>
<evidence type="ECO:0000256" key="1">
    <source>
        <dbReference type="ARBA" id="ARBA00001933"/>
    </source>
</evidence>
<dbReference type="PROSITE" id="PS00599">
    <property type="entry name" value="AA_TRANSFER_CLASS_2"/>
    <property type="match status" value="1"/>
</dbReference>
<comment type="catalytic activity">
    <reaction evidence="8">
        <text>L-histidinol phosphate + 2-oxoglutarate = 3-(imidazol-4-yl)-2-oxopropyl phosphate + L-glutamate</text>
        <dbReference type="Rhea" id="RHEA:23744"/>
        <dbReference type="ChEBI" id="CHEBI:16810"/>
        <dbReference type="ChEBI" id="CHEBI:29985"/>
        <dbReference type="ChEBI" id="CHEBI:57766"/>
        <dbReference type="ChEBI" id="CHEBI:57980"/>
        <dbReference type="EC" id="2.6.1.9"/>
    </reaction>
</comment>
<evidence type="ECO:0000256" key="6">
    <source>
        <dbReference type="ARBA" id="ARBA00022679"/>
    </source>
</evidence>
<protein>
    <recommendedName>
        <fullName evidence="4">histidinol-phosphate transaminase</fullName>
        <ecNumber evidence="4">2.6.1.9</ecNumber>
    </recommendedName>
</protein>
<keyword evidence="7 9" id="KW-0663">Pyridoxal phosphate</keyword>
<comment type="pathway">
    <text evidence="2">Amino-acid biosynthesis; L-histidine biosynthesis; L-histidine from 5-phospho-alpha-D-ribose 1-diphosphate: step 7/9.</text>
</comment>
<evidence type="ECO:0000256" key="2">
    <source>
        <dbReference type="ARBA" id="ARBA00005011"/>
    </source>
</evidence>
<evidence type="ECO:0000256" key="7">
    <source>
        <dbReference type="ARBA" id="ARBA00022898"/>
    </source>
</evidence>
<dbReference type="Proteomes" id="UP000274922">
    <property type="component" value="Unassembled WGS sequence"/>
</dbReference>
<evidence type="ECO:0000256" key="4">
    <source>
        <dbReference type="ARBA" id="ARBA00012748"/>
    </source>
</evidence>
<proteinExistence type="inferred from homology"/>
<dbReference type="AlphaFoldDB" id="A0A4P9X4E8"/>
<dbReference type="OrthoDB" id="2015537at2759"/>
<dbReference type="Pfam" id="PF00155">
    <property type="entry name" value="Aminotran_1_2"/>
    <property type="match status" value="1"/>
</dbReference>
<dbReference type="GO" id="GO:0030170">
    <property type="term" value="F:pyridoxal phosphate binding"/>
    <property type="evidence" value="ECO:0007669"/>
    <property type="project" value="InterPro"/>
</dbReference>
<dbReference type="Gene3D" id="3.90.1150.10">
    <property type="entry name" value="Aspartate Aminotransferase, domain 1"/>
    <property type="match status" value="1"/>
</dbReference>